<accession>A0ABS1T9Y8</accession>
<dbReference type="Proteomes" id="UP000632377">
    <property type="component" value="Unassembled WGS sequence"/>
</dbReference>
<dbReference type="RefSeq" id="WP_202748647.1">
    <property type="nucleotide sequence ID" value="NZ_JAESWC010000002.1"/>
</dbReference>
<keyword evidence="2" id="KW-1185">Reference proteome</keyword>
<proteinExistence type="predicted"/>
<name>A0ABS1T9Y8_9CLOT</name>
<protein>
    <recommendedName>
        <fullName evidence="3">Phr family secreted Rap phosphatase inhibitor</fullName>
    </recommendedName>
</protein>
<organism evidence="1 2">
    <name type="scientific">Clostridium rhizosphaerae</name>
    <dbReference type="NCBI Taxonomy" id="2803861"/>
    <lineage>
        <taxon>Bacteria</taxon>
        <taxon>Bacillati</taxon>
        <taxon>Bacillota</taxon>
        <taxon>Clostridia</taxon>
        <taxon>Eubacteriales</taxon>
        <taxon>Clostridiaceae</taxon>
        <taxon>Clostridium</taxon>
    </lineage>
</organism>
<dbReference type="EMBL" id="JAESWC010000002">
    <property type="protein sequence ID" value="MBL4936071.1"/>
    <property type="molecule type" value="Genomic_DNA"/>
</dbReference>
<evidence type="ECO:0000313" key="1">
    <source>
        <dbReference type="EMBL" id="MBL4936071.1"/>
    </source>
</evidence>
<reference evidence="1 2" key="1">
    <citation type="submission" date="2021-01" db="EMBL/GenBank/DDBJ databases">
        <title>Genome public.</title>
        <authorList>
            <person name="Liu C."/>
            <person name="Sun Q."/>
        </authorList>
    </citation>
    <scope>NUCLEOTIDE SEQUENCE [LARGE SCALE GENOMIC DNA]</scope>
    <source>
        <strain evidence="1 2">YIM B02515</strain>
    </source>
</reference>
<gene>
    <name evidence="1" type="ORF">JK636_09880</name>
</gene>
<sequence length="48" mass="5096">MKKKKNLVFSIFLSLSLLIAVVGVVVPNGPGGQDPPVLVTNSINTYNI</sequence>
<evidence type="ECO:0000313" key="2">
    <source>
        <dbReference type="Proteomes" id="UP000632377"/>
    </source>
</evidence>
<evidence type="ECO:0008006" key="3">
    <source>
        <dbReference type="Google" id="ProtNLM"/>
    </source>
</evidence>
<comment type="caution">
    <text evidence="1">The sequence shown here is derived from an EMBL/GenBank/DDBJ whole genome shotgun (WGS) entry which is preliminary data.</text>
</comment>